<protein>
    <recommendedName>
        <fullName evidence="6">33 kDa chaperonin</fullName>
    </recommendedName>
    <alternativeName>
        <fullName evidence="6">Heat shock protein 33 homolog</fullName>
        <shortName evidence="6">HSP33</shortName>
    </alternativeName>
</protein>
<comment type="subcellular location">
    <subcellularLocation>
        <location evidence="6">Cytoplasm</location>
    </subcellularLocation>
</comment>
<evidence type="ECO:0000256" key="6">
    <source>
        <dbReference type="HAMAP-Rule" id="MF_00117"/>
    </source>
</evidence>
<dbReference type="RefSeq" id="WP_339960008.1">
    <property type="nucleotide sequence ID" value="NZ_JAWMWH010000001.1"/>
</dbReference>
<keyword evidence="9" id="KW-1185">Reference proteome</keyword>
<reference evidence="8 9" key="1">
    <citation type="submission" date="2023-10" db="EMBL/GenBank/DDBJ databases">
        <title>Nicoliella lavandulae sp. nov. isolated from Lavandula angustifolia flowers.</title>
        <authorList>
            <person name="Alcantara C."/>
            <person name="Zuniga M."/>
            <person name="Landete J.M."/>
            <person name="Monedero V."/>
        </authorList>
    </citation>
    <scope>NUCLEOTIDE SEQUENCE [LARGE SCALE GENOMIC DNA]</scope>
    <source>
        <strain evidence="8 9">Es01</strain>
    </source>
</reference>
<dbReference type="PANTHER" id="PTHR30111">
    <property type="entry name" value="33 KDA CHAPERONIN"/>
    <property type="match status" value="1"/>
</dbReference>
<comment type="caution">
    <text evidence="8">The sequence shown here is derived from an EMBL/GenBank/DDBJ whole genome shotgun (WGS) entry which is preliminary data.</text>
</comment>
<dbReference type="Proteomes" id="UP001370590">
    <property type="component" value="Unassembled WGS sequence"/>
</dbReference>
<dbReference type="Gene3D" id="3.55.30.10">
    <property type="entry name" value="Hsp33 domain"/>
    <property type="match status" value="1"/>
</dbReference>
<dbReference type="InterPro" id="IPR016153">
    <property type="entry name" value="Heat_shock_Hsp33_N"/>
</dbReference>
<comment type="function">
    <text evidence="6">Redox regulated molecular chaperone. Protects both thermally unfolding and oxidatively damaged proteins from irreversible aggregation. Plays an important role in the bacterial defense system toward oxidative stress.</text>
</comment>
<evidence type="ECO:0000313" key="9">
    <source>
        <dbReference type="Proteomes" id="UP001370590"/>
    </source>
</evidence>
<organism evidence="8 9">
    <name type="scientific">Nicoliella lavandulae</name>
    <dbReference type="NCBI Taxonomy" id="3082954"/>
    <lineage>
        <taxon>Bacteria</taxon>
        <taxon>Bacillati</taxon>
        <taxon>Bacillota</taxon>
        <taxon>Bacilli</taxon>
        <taxon>Lactobacillales</taxon>
        <taxon>Lactobacillaceae</taxon>
        <taxon>Nicoliella</taxon>
    </lineage>
</organism>
<proteinExistence type="inferred from homology"/>
<evidence type="ECO:0000313" key="8">
    <source>
        <dbReference type="EMBL" id="MEJ6400189.1"/>
    </source>
</evidence>
<evidence type="ECO:0000256" key="7">
    <source>
        <dbReference type="SAM" id="MobiDB-lite"/>
    </source>
</evidence>
<dbReference type="PANTHER" id="PTHR30111:SF1">
    <property type="entry name" value="33 KDA CHAPERONIN"/>
    <property type="match status" value="1"/>
</dbReference>
<dbReference type="InterPro" id="IPR016154">
    <property type="entry name" value="Heat_shock_Hsp33_C"/>
</dbReference>
<evidence type="ECO:0000256" key="3">
    <source>
        <dbReference type="ARBA" id="ARBA00023157"/>
    </source>
</evidence>
<dbReference type="EMBL" id="JAWMWH010000001">
    <property type="protein sequence ID" value="MEJ6400189.1"/>
    <property type="molecule type" value="Genomic_DNA"/>
</dbReference>
<keyword evidence="5 6" id="KW-0676">Redox-active center</keyword>
<comment type="similarity">
    <text evidence="6">Belongs to the HSP33 family.</text>
</comment>
<feature type="disulfide bond" description="Redox-active" evidence="6">
    <location>
        <begin position="239"/>
        <end position="241"/>
    </location>
</feature>
<evidence type="ECO:0000256" key="2">
    <source>
        <dbReference type="ARBA" id="ARBA00022833"/>
    </source>
</evidence>
<evidence type="ECO:0000256" key="1">
    <source>
        <dbReference type="ARBA" id="ARBA00022490"/>
    </source>
</evidence>
<feature type="region of interest" description="Disordered" evidence="7">
    <location>
        <begin position="297"/>
        <end position="316"/>
    </location>
</feature>
<dbReference type="NCBIfam" id="NF001033">
    <property type="entry name" value="PRK00114.1"/>
    <property type="match status" value="1"/>
</dbReference>
<dbReference type="InterPro" id="IPR000397">
    <property type="entry name" value="Heat_shock_Hsp33"/>
</dbReference>
<comment type="PTM">
    <text evidence="6">Under oxidizing conditions two disulfide bonds are formed involving the reactive cysteines. Under reducing conditions zinc is bound to the reactive cysteines and the protein is inactive.</text>
</comment>
<dbReference type="CDD" id="cd00498">
    <property type="entry name" value="Hsp33"/>
    <property type="match status" value="1"/>
</dbReference>
<dbReference type="SUPFAM" id="SSF118352">
    <property type="entry name" value="HSP33 redox switch-like"/>
    <property type="match status" value="1"/>
</dbReference>
<dbReference type="PIRSF" id="PIRSF005261">
    <property type="entry name" value="Heat_shock_Hsp33"/>
    <property type="match status" value="1"/>
</dbReference>
<gene>
    <name evidence="6 8" type="primary">hslO</name>
    <name evidence="8" type="ORF">R4146_03220</name>
</gene>
<sequence>MQKDHLVKSITKDGKFRAYAIDATGVVAEAQQRQDTWSASSAALGRTLVGSLLLSASVLKGKETMTVKINGGGPIGAMIVDADANGNVKGYIQKPHVHLPLNDHHKIDVGKAVGVNGFMQVMKSMGGDEPYTSNVPLASGEIGDDFTYYLAQSEQIPSAVGVSVFVNEDNTIKVAGGYLIQTLPDATDEDISKLEKRLKEVPMVSELLLSEQTPKDILNLIFGEDNLDYLTDTPVKFTCTCSKKGFAKALSKIDPKEIKKIIDEDHKAELVCHFCGARYNYNEDELKSILTVSEKRDELEQAQNHGKDKHDQDNKE</sequence>
<dbReference type="Pfam" id="PF01430">
    <property type="entry name" value="HSP33"/>
    <property type="match status" value="1"/>
</dbReference>
<keyword evidence="2 6" id="KW-0862">Zinc</keyword>
<feature type="disulfide bond" description="Redox-active" evidence="6">
    <location>
        <begin position="272"/>
        <end position="275"/>
    </location>
</feature>
<evidence type="ECO:0000256" key="4">
    <source>
        <dbReference type="ARBA" id="ARBA00023186"/>
    </source>
</evidence>
<dbReference type="HAMAP" id="MF_00117">
    <property type="entry name" value="HslO"/>
    <property type="match status" value="1"/>
</dbReference>
<dbReference type="SUPFAM" id="SSF64397">
    <property type="entry name" value="Hsp33 domain"/>
    <property type="match status" value="1"/>
</dbReference>
<accession>A0ABU8SJX2</accession>
<name>A0ABU8SJX2_9LACO</name>
<dbReference type="Gene3D" id="3.90.1280.10">
    <property type="entry name" value="HSP33 redox switch-like"/>
    <property type="match status" value="1"/>
</dbReference>
<keyword evidence="1 6" id="KW-0963">Cytoplasm</keyword>
<keyword evidence="3 6" id="KW-1015">Disulfide bond</keyword>
<evidence type="ECO:0000256" key="5">
    <source>
        <dbReference type="ARBA" id="ARBA00023284"/>
    </source>
</evidence>
<keyword evidence="4 6" id="KW-0143">Chaperone</keyword>